<accession>A0A4Y3V6U3</accession>
<keyword evidence="2" id="KW-1185">Reference proteome</keyword>
<gene>
    <name evidence="1" type="ORF">SSP24_05970</name>
</gene>
<comment type="caution">
    <text evidence="1">The sequence shown here is derived from an EMBL/GenBank/DDBJ whole genome shotgun (WGS) entry which is preliminary data.</text>
</comment>
<dbReference type="RefSeq" id="WP_174864577.1">
    <property type="nucleotide sequence ID" value="NZ_BJND01000005.1"/>
</dbReference>
<dbReference type="Proteomes" id="UP000317881">
    <property type="component" value="Unassembled WGS sequence"/>
</dbReference>
<sequence length="218" mass="24108">MAHGTAPARKLSAVQPLEPEPGVLVHPASDRRLAVEHWLLSTEPRERHSQIRAEWNEYGVALLPLGTLFSAVRLPGALIQALAPSREPQDIDPFLEESLQGPVICDPRGSRYYALVPASVPRTWRQAVDDWRTHDVDCLGRDAYLGVPRVDAVEPRPNESYWSVPMPSAAMLCQPLQVARLIAAGAHRLAEIAEQADDMHARLRSAGVLLDPPPRPER</sequence>
<dbReference type="EMBL" id="BJND01000005">
    <property type="protein sequence ID" value="GEC02942.1"/>
    <property type="molecule type" value="Genomic_DNA"/>
</dbReference>
<reference evidence="1 2" key="1">
    <citation type="submission" date="2019-06" db="EMBL/GenBank/DDBJ databases">
        <title>Whole genome shotgun sequence of Streptomyces spinoverrucosus NBRC 14228.</title>
        <authorList>
            <person name="Hosoyama A."/>
            <person name="Uohara A."/>
            <person name="Ohji S."/>
            <person name="Ichikawa N."/>
        </authorList>
    </citation>
    <scope>NUCLEOTIDE SEQUENCE [LARGE SCALE GENOMIC DNA]</scope>
    <source>
        <strain evidence="1 2">NBRC 14228</strain>
    </source>
</reference>
<evidence type="ECO:0000313" key="2">
    <source>
        <dbReference type="Proteomes" id="UP000317881"/>
    </source>
</evidence>
<protein>
    <submittedName>
        <fullName evidence="1">Uncharacterized protein</fullName>
    </submittedName>
</protein>
<organism evidence="1 2">
    <name type="scientific">Streptomyces spinoverrucosus</name>
    <dbReference type="NCBI Taxonomy" id="284043"/>
    <lineage>
        <taxon>Bacteria</taxon>
        <taxon>Bacillati</taxon>
        <taxon>Actinomycetota</taxon>
        <taxon>Actinomycetes</taxon>
        <taxon>Kitasatosporales</taxon>
        <taxon>Streptomycetaceae</taxon>
        <taxon>Streptomyces</taxon>
    </lineage>
</organism>
<name>A0A4Y3V6U3_9ACTN</name>
<dbReference type="AlphaFoldDB" id="A0A4Y3V6U3"/>
<proteinExistence type="predicted"/>
<evidence type="ECO:0000313" key="1">
    <source>
        <dbReference type="EMBL" id="GEC02942.1"/>
    </source>
</evidence>